<dbReference type="GO" id="GO:0000139">
    <property type="term" value="C:Golgi membrane"/>
    <property type="evidence" value="ECO:0007669"/>
    <property type="project" value="UniProtKB-SubCell"/>
</dbReference>
<evidence type="ECO:0000256" key="4">
    <source>
        <dbReference type="ARBA" id="ARBA00022729"/>
    </source>
</evidence>
<dbReference type="Proteomes" id="UP001152795">
    <property type="component" value="Unassembled WGS sequence"/>
</dbReference>
<evidence type="ECO:0000313" key="9">
    <source>
        <dbReference type="EMBL" id="CAB3996455.1"/>
    </source>
</evidence>
<keyword evidence="5" id="KW-1133">Transmembrane helix</keyword>
<comment type="subcellular location">
    <subcellularLocation>
        <location evidence="1">Golgi apparatus membrane</location>
        <topology evidence="1">Single-pass type I membrane protein</topology>
    </subcellularLocation>
</comment>
<dbReference type="PANTHER" id="PTHR28652">
    <property type="entry name" value="TRANSMEMBRANE PROTEIN 59-LIKE PROTEIN"/>
    <property type="match status" value="1"/>
</dbReference>
<proteinExistence type="inferred from homology"/>
<comment type="similarity">
    <text evidence="2">Belongs to the TMEM59 family.</text>
</comment>
<evidence type="ECO:0000313" key="10">
    <source>
        <dbReference type="Proteomes" id="UP001152795"/>
    </source>
</evidence>
<dbReference type="EMBL" id="CACRXK020002873">
    <property type="protein sequence ID" value="CAB3996455.1"/>
    <property type="molecule type" value="Genomic_DNA"/>
</dbReference>
<accession>A0A7D9DXG6</accession>
<evidence type="ECO:0000256" key="1">
    <source>
        <dbReference type="ARBA" id="ARBA00004614"/>
    </source>
</evidence>
<dbReference type="AlphaFoldDB" id="A0A7D9DXG6"/>
<evidence type="ECO:0000256" key="6">
    <source>
        <dbReference type="ARBA" id="ARBA00023034"/>
    </source>
</evidence>
<reference evidence="9" key="1">
    <citation type="submission" date="2020-04" db="EMBL/GenBank/DDBJ databases">
        <authorList>
            <person name="Alioto T."/>
            <person name="Alioto T."/>
            <person name="Gomez Garrido J."/>
        </authorList>
    </citation>
    <scope>NUCLEOTIDE SEQUENCE</scope>
    <source>
        <strain evidence="9">A484AB</strain>
    </source>
</reference>
<keyword evidence="8" id="KW-0325">Glycoprotein</keyword>
<dbReference type="Pfam" id="PF12280">
    <property type="entry name" value="BSMAP"/>
    <property type="match status" value="1"/>
</dbReference>
<dbReference type="InterPro" id="IPR022065">
    <property type="entry name" value="Uncharacterised_TMEM59"/>
</dbReference>
<dbReference type="OrthoDB" id="6371519at2759"/>
<dbReference type="PANTHER" id="PTHR28652:SF2">
    <property type="entry name" value="TRANSMEMBRANE PROTEIN 59-LIKE PROTEIN"/>
    <property type="match status" value="1"/>
</dbReference>
<keyword evidence="10" id="KW-1185">Reference proteome</keyword>
<evidence type="ECO:0000256" key="3">
    <source>
        <dbReference type="ARBA" id="ARBA00022692"/>
    </source>
</evidence>
<evidence type="ECO:0000256" key="5">
    <source>
        <dbReference type="ARBA" id="ARBA00022989"/>
    </source>
</evidence>
<protein>
    <submittedName>
        <fullName evidence="9">Uncharacterized protein</fullName>
    </submittedName>
</protein>
<organism evidence="9 10">
    <name type="scientific">Paramuricea clavata</name>
    <name type="common">Red gorgonian</name>
    <name type="synonym">Violescent sea-whip</name>
    <dbReference type="NCBI Taxonomy" id="317549"/>
    <lineage>
        <taxon>Eukaryota</taxon>
        <taxon>Metazoa</taxon>
        <taxon>Cnidaria</taxon>
        <taxon>Anthozoa</taxon>
        <taxon>Octocorallia</taxon>
        <taxon>Malacalcyonacea</taxon>
        <taxon>Plexauridae</taxon>
        <taxon>Paramuricea</taxon>
    </lineage>
</organism>
<evidence type="ECO:0000256" key="2">
    <source>
        <dbReference type="ARBA" id="ARBA00009643"/>
    </source>
</evidence>
<name>A0A7D9DXG6_PARCT</name>
<keyword evidence="4" id="KW-0732">Signal</keyword>
<keyword evidence="3" id="KW-0812">Transmembrane</keyword>
<keyword evidence="6" id="KW-0333">Golgi apparatus</keyword>
<comment type="caution">
    <text evidence="9">The sequence shown here is derived from an EMBL/GenBank/DDBJ whole genome shotgun (WGS) entry which is preliminary data.</text>
</comment>
<gene>
    <name evidence="9" type="ORF">PACLA_8A045644</name>
</gene>
<keyword evidence="7" id="KW-0472">Membrane</keyword>
<evidence type="ECO:0000256" key="7">
    <source>
        <dbReference type="ARBA" id="ARBA00023136"/>
    </source>
</evidence>
<evidence type="ECO:0000256" key="8">
    <source>
        <dbReference type="ARBA" id="ARBA00023180"/>
    </source>
</evidence>
<sequence>MAKQFSCLLFFLASFSALSHGLSLLNETVKCRSFCEKTYPPHTYPTVKHLQACQQGCYSAAKQKSWSALGFRLVHNCSQECKDQFATGSYYACKLGCTKGKNIEQEPADTPARKPTPPEDEQQSTVAAMILRPVLLLHTYGRGMINRLTYYIQTSTSYYFRTNNGGIVVVNIQDQPQVFVSSNYYDQYPATQNDEPDTQSGQKDQTAPAGYSEQHESWIVVRRGHHWLHCVSHKSGVPMWILSSILFLSSFFLLWLCCAATLTNPSTKKSHRPEKKAFLIKEFLSASEKKDGLDVPLLSLDEKEAEALPRKDKPASVISI</sequence>